<name>B7Q2W8_IXOSC</name>
<dbReference type="VEuPathDB" id="VectorBase:ISCI009519"/>
<dbReference type="EMBL" id="ABJB010144155">
    <property type="status" value="NOT_ANNOTATED_CDS"/>
    <property type="molecule type" value="Genomic_DNA"/>
</dbReference>
<dbReference type="PaxDb" id="6945-B7Q2W8"/>
<keyword evidence="1" id="KW-0472">Membrane</keyword>
<evidence type="ECO:0000313" key="3">
    <source>
        <dbReference type="EnsemblMetazoa" id="ISCW009519-PA"/>
    </source>
</evidence>
<evidence type="ECO:0000313" key="2">
    <source>
        <dbReference type="EMBL" id="EEC13190.1"/>
    </source>
</evidence>
<dbReference type="Proteomes" id="UP000001555">
    <property type="component" value="Unassembled WGS sequence"/>
</dbReference>
<accession>B7Q2W8</accession>
<keyword evidence="1" id="KW-1133">Transmembrane helix</keyword>
<dbReference type="EMBL" id="DS846403">
    <property type="protein sequence ID" value="EEC13190.1"/>
    <property type="molecule type" value="Genomic_DNA"/>
</dbReference>
<keyword evidence="1" id="KW-0812">Transmembrane</keyword>
<organism>
    <name type="scientific">Ixodes scapularis</name>
    <name type="common">Black-legged tick</name>
    <name type="synonym">Deer tick</name>
    <dbReference type="NCBI Taxonomy" id="6945"/>
    <lineage>
        <taxon>Eukaryota</taxon>
        <taxon>Metazoa</taxon>
        <taxon>Ecdysozoa</taxon>
        <taxon>Arthropoda</taxon>
        <taxon>Chelicerata</taxon>
        <taxon>Arachnida</taxon>
        <taxon>Acari</taxon>
        <taxon>Parasitiformes</taxon>
        <taxon>Ixodida</taxon>
        <taxon>Ixodoidea</taxon>
        <taxon>Ixodidae</taxon>
        <taxon>Ixodinae</taxon>
        <taxon>Ixodes</taxon>
    </lineage>
</organism>
<reference evidence="2 4" key="1">
    <citation type="submission" date="2008-03" db="EMBL/GenBank/DDBJ databases">
        <title>Annotation of Ixodes scapularis.</title>
        <authorList>
            <consortium name="Ixodes scapularis Genome Project Consortium"/>
            <person name="Caler E."/>
            <person name="Hannick L.I."/>
            <person name="Bidwell S."/>
            <person name="Joardar V."/>
            <person name="Thiagarajan M."/>
            <person name="Amedeo P."/>
            <person name="Galinsky K.J."/>
            <person name="Schobel S."/>
            <person name="Inman J."/>
            <person name="Hostetler J."/>
            <person name="Miller J."/>
            <person name="Hammond M."/>
            <person name="Megy K."/>
            <person name="Lawson D."/>
            <person name="Kodira C."/>
            <person name="Sutton G."/>
            <person name="Meyer J."/>
            <person name="Hill C.A."/>
            <person name="Birren B."/>
            <person name="Nene V."/>
            <person name="Collins F."/>
            <person name="Alarcon-Chaidez F."/>
            <person name="Wikel S."/>
            <person name="Strausberg R."/>
        </authorList>
    </citation>
    <scope>NUCLEOTIDE SEQUENCE [LARGE SCALE GENOMIC DNA]</scope>
    <source>
        <strain evidence="4">Wikel</strain>
        <strain evidence="2">Wikel colony</strain>
    </source>
</reference>
<dbReference type="InParanoid" id="B7Q2W8"/>
<dbReference type="VEuPathDB" id="VectorBase:ISCW009519"/>
<gene>
    <name evidence="2" type="ORF">IscW_ISCW009519</name>
</gene>
<feature type="transmembrane region" description="Helical" evidence="1">
    <location>
        <begin position="17"/>
        <end position="36"/>
    </location>
</feature>
<evidence type="ECO:0000256" key="1">
    <source>
        <dbReference type="SAM" id="Phobius"/>
    </source>
</evidence>
<dbReference type="EnsemblMetazoa" id="ISCW009519-RA">
    <property type="protein sequence ID" value="ISCW009519-PA"/>
    <property type="gene ID" value="ISCW009519"/>
</dbReference>
<dbReference type="AlphaFoldDB" id="B7Q2W8"/>
<keyword evidence="4" id="KW-1185">Reference proteome</keyword>
<proteinExistence type="predicted"/>
<evidence type="ECO:0000313" key="4">
    <source>
        <dbReference type="Proteomes" id="UP000001555"/>
    </source>
</evidence>
<sequence length="152" mass="16476">MERVCVKTTSVVPLTHASLFDCFLVLVLPCSIFFSFSRGSHFVFPLQSSYSHHLQKSALCRLAKCHGPWGKTAKAPRPRAPVGAASAGLQSLPGSLGRGLGFGSFETSGYLASRGCPSSRLLSPRVHTRNAFDHLGQAKFLQSFFFGWGKSE</sequence>
<dbReference type="HOGENOM" id="CLU_1724348_0_0_1"/>
<reference evidence="3" key="2">
    <citation type="submission" date="2020-05" db="UniProtKB">
        <authorList>
            <consortium name="EnsemblMetazoa"/>
        </authorList>
    </citation>
    <scope>IDENTIFICATION</scope>
    <source>
        <strain evidence="3">wikel</strain>
    </source>
</reference>
<protein>
    <submittedName>
        <fullName evidence="2 3">Uncharacterized protein</fullName>
    </submittedName>
</protein>